<dbReference type="AlphaFoldDB" id="A0A2W5N343"/>
<proteinExistence type="predicted"/>
<accession>A0A2W5N343</accession>
<dbReference type="EMBL" id="QFPW01000016">
    <property type="protein sequence ID" value="PZQ47504.1"/>
    <property type="molecule type" value="Genomic_DNA"/>
</dbReference>
<protein>
    <submittedName>
        <fullName evidence="1">Uncharacterized protein</fullName>
    </submittedName>
</protein>
<dbReference type="Proteomes" id="UP000249185">
    <property type="component" value="Unassembled WGS sequence"/>
</dbReference>
<comment type="caution">
    <text evidence="1">The sequence shown here is derived from an EMBL/GenBank/DDBJ whole genome shotgun (WGS) entry which is preliminary data.</text>
</comment>
<organism evidence="1 2">
    <name type="scientific">Rhodovulum sulfidophilum</name>
    <name type="common">Rhodobacter sulfidophilus</name>
    <dbReference type="NCBI Taxonomy" id="35806"/>
    <lineage>
        <taxon>Bacteria</taxon>
        <taxon>Pseudomonadati</taxon>
        <taxon>Pseudomonadota</taxon>
        <taxon>Alphaproteobacteria</taxon>
        <taxon>Rhodobacterales</taxon>
        <taxon>Paracoccaceae</taxon>
        <taxon>Rhodovulum</taxon>
    </lineage>
</organism>
<reference evidence="1 2" key="1">
    <citation type="submission" date="2017-08" db="EMBL/GenBank/DDBJ databases">
        <title>Infants hospitalized years apart are colonized by the same room-sourced microbial strains.</title>
        <authorList>
            <person name="Brooks B."/>
            <person name="Olm M.R."/>
            <person name="Firek B.A."/>
            <person name="Baker R."/>
            <person name="Thomas B.C."/>
            <person name="Morowitz M.J."/>
            <person name="Banfield J.F."/>
        </authorList>
    </citation>
    <scope>NUCLEOTIDE SEQUENCE [LARGE SCALE GENOMIC DNA]</scope>
    <source>
        <strain evidence="1">S2_005_002_R2_34</strain>
    </source>
</reference>
<evidence type="ECO:0000313" key="1">
    <source>
        <dbReference type="EMBL" id="PZQ47504.1"/>
    </source>
</evidence>
<name>A0A2W5N343_RHOSU</name>
<gene>
    <name evidence="1" type="ORF">DI556_16770</name>
</gene>
<evidence type="ECO:0000313" key="2">
    <source>
        <dbReference type="Proteomes" id="UP000249185"/>
    </source>
</evidence>
<sequence length="136" mass="14924">MSEALSVNVVVECDPGSILGGSDKVAVLALFLDEDGFCHLSATEERYGTLSYPESVRFFRDLVWRQMLPRGAEVVGDPIKIEALATRLRPWLERVHAGHSVEPRGESLIGQFTPDAAEASKRIQQIMNRAGWTAGA</sequence>